<accession>A0A9N8KY46</accession>
<feature type="chain" id="PRO_5040254083" description="Peptidase S8 pro-domain domain-containing protein" evidence="1">
    <location>
        <begin position="20"/>
        <end position="109"/>
    </location>
</feature>
<keyword evidence="1" id="KW-0732">Signal</keyword>
<evidence type="ECO:0000259" key="2">
    <source>
        <dbReference type="Pfam" id="PF16470"/>
    </source>
</evidence>
<name>A0A9N8KY46_CHRIL</name>
<dbReference type="InterPro" id="IPR038466">
    <property type="entry name" value="S8_pro-domain_sf"/>
</dbReference>
<evidence type="ECO:0000256" key="1">
    <source>
        <dbReference type="SAM" id="SignalP"/>
    </source>
</evidence>
<dbReference type="EMBL" id="LR824019">
    <property type="protein sequence ID" value="CAD0202302.1"/>
    <property type="molecule type" value="Genomic_DNA"/>
</dbReference>
<feature type="domain" description="Peptidase S8 pro-domain" evidence="2">
    <location>
        <begin position="28"/>
        <end position="63"/>
    </location>
</feature>
<reference evidence="3" key="1">
    <citation type="submission" date="2021-12" db="EMBL/GenBank/DDBJ databases">
        <authorList>
            <person name="King R."/>
        </authorList>
    </citation>
    <scope>NUCLEOTIDE SEQUENCE</scope>
</reference>
<dbReference type="Pfam" id="PF16470">
    <property type="entry name" value="S8_pro-domain"/>
    <property type="match status" value="1"/>
</dbReference>
<dbReference type="InterPro" id="IPR032815">
    <property type="entry name" value="S8_pro-domain"/>
</dbReference>
<dbReference type="Gene3D" id="3.30.70.850">
    <property type="entry name" value="Peptidase S8, pro-domain"/>
    <property type="match status" value="1"/>
</dbReference>
<sequence length="109" mass="12146">MVTSWRALALLAALHACAALPQPVYHNQFAVHVPAGPDHVDDIARRHGFINHGQCSVAYKLRHVITIDGLTARLWSGRRACASLARLPASQPRRCRRRIRAVASRREPL</sequence>
<protein>
    <recommendedName>
        <fullName evidence="2">Peptidase S8 pro-domain domain-containing protein</fullName>
    </recommendedName>
</protein>
<feature type="signal peptide" evidence="1">
    <location>
        <begin position="1"/>
        <end position="19"/>
    </location>
</feature>
<keyword evidence="4" id="KW-1185">Reference proteome</keyword>
<dbReference type="SUPFAM" id="SSF54897">
    <property type="entry name" value="Protease propeptides/inhibitors"/>
    <property type="match status" value="1"/>
</dbReference>
<evidence type="ECO:0000313" key="4">
    <source>
        <dbReference type="Proteomes" id="UP001154114"/>
    </source>
</evidence>
<dbReference type="Proteomes" id="UP001154114">
    <property type="component" value="Chromosome 16"/>
</dbReference>
<proteinExistence type="predicted"/>
<dbReference type="OrthoDB" id="6156546at2759"/>
<gene>
    <name evidence="3" type="ORF">CINC_LOCUS3965</name>
</gene>
<dbReference type="AlphaFoldDB" id="A0A9N8KY46"/>
<evidence type="ECO:0000313" key="3">
    <source>
        <dbReference type="EMBL" id="CAD0202302.1"/>
    </source>
</evidence>
<organism evidence="3 4">
    <name type="scientific">Chrysodeixis includens</name>
    <name type="common">Soybean looper</name>
    <name type="synonym">Pseudoplusia includens</name>
    <dbReference type="NCBI Taxonomy" id="689277"/>
    <lineage>
        <taxon>Eukaryota</taxon>
        <taxon>Metazoa</taxon>
        <taxon>Ecdysozoa</taxon>
        <taxon>Arthropoda</taxon>
        <taxon>Hexapoda</taxon>
        <taxon>Insecta</taxon>
        <taxon>Pterygota</taxon>
        <taxon>Neoptera</taxon>
        <taxon>Endopterygota</taxon>
        <taxon>Lepidoptera</taxon>
        <taxon>Glossata</taxon>
        <taxon>Ditrysia</taxon>
        <taxon>Noctuoidea</taxon>
        <taxon>Noctuidae</taxon>
        <taxon>Plusiinae</taxon>
        <taxon>Chrysodeixis</taxon>
    </lineage>
</organism>